<protein>
    <submittedName>
        <fullName evidence="2">Uncharacterized protein</fullName>
    </submittedName>
</protein>
<organism evidence="2 3">
    <name type="scientific">Fibrisoma montanum</name>
    <dbReference type="NCBI Taxonomy" id="2305895"/>
    <lineage>
        <taxon>Bacteria</taxon>
        <taxon>Pseudomonadati</taxon>
        <taxon>Bacteroidota</taxon>
        <taxon>Cytophagia</taxon>
        <taxon>Cytophagales</taxon>
        <taxon>Spirosomataceae</taxon>
        <taxon>Fibrisoma</taxon>
    </lineage>
</organism>
<proteinExistence type="predicted"/>
<accession>A0A418M3Q3</accession>
<dbReference type="RefSeq" id="WP_119669538.1">
    <property type="nucleotide sequence ID" value="NZ_QXED01000006.1"/>
</dbReference>
<dbReference type="AlphaFoldDB" id="A0A418M3Q3"/>
<gene>
    <name evidence="2" type="ORF">DYU11_20175</name>
</gene>
<dbReference type="EMBL" id="QXED01000006">
    <property type="protein sequence ID" value="RIV20371.1"/>
    <property type="molecule type" value="Genomic_DNA"/>
</dbReference>
<reference evidence="2 3" key="1">
    <citation type="submission" date="2018-08" db="EMBL/GenBank/DDBJ databases">
        <title>Fibrisoma montanum sp. nov., isolated from Danxia mountain soil.</title>
        <authorList>
            <person name="Huang Y."/>
        </authorList>
    </citation>
    <scope>NUCLEOTIDE SEQUENCE [LARGE SCALE GENOMIC DNA]</scope>
    <source>
        <strain evidence="2 3">HYT19</strain>
    </source>
</reference>
<evidence type="ECO:0000313" key="2">
    <source>
        <dbReference type="EMBL" id="RIV20371.1"/>
    </source>
</evidence>
<comment type="caution">
    <text evidence="2">The sequence shown here is derived from an EMBL/GenBank/DDBJ whole genome shotgun (WGS) entry which is preliminary data.</text>
</comment>
<name>A0A418M3Q3_9BACT</name>
<keyword evidence="3" id="KW-1185">Reference proteome</keyword>
<dbReference type="Proteomes" id="UP000283523">
    <property type="component" value="Unassembled WGS sequence"/>
</dbReference>
<evidence type="ECO:0000256" key="1">
    <source>
        <dbReference type="SAM" id="MobiDB-lite"/>
    </source>
</evidence>
<feature type="compositionally biased region" description="Polar residues" evidence="1">
    <location>
        <begin position="1"/>
        <end position="11"/>
    </location>
</feature>
<feature type="region of interest" description="Disordered" evidence="1">
    <location>
        <begin position="1"/>
        <end position="26"/>
    </location>
</feature>
<sequence>MSNLSNCQPNPGGSPEQAVRGPAASVPSFAVPETAQQFLEDWFSDPNEVNVVRRNLRAWFMGNVENWDSNFGSTLALQILYYEMLDEFLSLRIADLTKPTE</sequence>
<evidence type="ECO:0000313" key="3">
    <source>
        <dbReference type="Proteomes" id="UP000283523"/>
    </source>
</evidence>